<keyword evidence="5 8" id="KW-0645">Protease</keyword>
<evidence type="ECO:0000256" key="1">
    <source>
        <dbReference type="ARBA" id="ARBA00000677"/>
    </source>
</evidence>
<dbReference type="PANTHER" id="PTHR43390">
    <property type="entry name" value="SIGNAL PEPTIDASE I"/>
    <property type="match status" value="1"/>
</dbReference>
<dbReference type="GO" id="GO:0009003">
    <property type="term" value="F:signal peptidase activity"/>
    <property type="evidence" value="ECO:0007669"/>
    <property type="project" value="UniProtKB-EC"/>
</dbReference>
<protein>
    <recommendedName>
        <fullName evidence="4 8">Signal peptidase I</fullName>
        <ecNumber evidence="3 8">3.4.21.89</ecNumber>
    </recommendedName>
</protein>
<gene>
    <name evidence="11" type="primary">lep</name>
    <name evidence="11" type="ORF">BN112_4668</name>
</gene>
<evidence type="ECO:0000313" key="12">
    <source>
        <dbReference type="Proteomes" id="UP000007564"/>
    </source>
</evidence>
<dbReference type="InterPro" id="IPR036286">
    <property type="entry name" value="LexA/Signal_pep-like_sf"/>
</dbReference>
<dbReference type="InterPro" id="IPR019756">
    <property type="entry name" value="Pept_S26A_signal_pept_1_Ser-AS"/>
</dbReference>
<sequence>MSWNFALILFVLLVITGVIWGLDLALLRKRRERRAQAAAAQVDAAGIADAEQAGRERREAIDAARRAPWWIEYAVSFFPVILFVFVLRSFVVEPFRIPSGSMLPTLQSGDLILVNKFSYGIRLPIVDRKIIETGSPERGDVVVFRYPVDTDVDYIKRIVGLPGDQVAYLDKKLYINGKLVPHERDGDYFEPDRVSYIAQYKEKLGEVEHKILLDEQKMQDFGPIWKFPNIQNCQYARNGVRCTVPPGHYFAMGDNRDNSADSRYWGFVPDGNIVGKAFFVWMNFSDLSRIGRFH</sequence>
<feature type="active site" evidence="7">
    <location>
        <position position="101"/>
    </location>
</feature>
<comment type="caution">
    <text evidence="9">Lacks conserved residue(s) required for the propagation of feature annotation.</text>
</comment>
<dbReference type="CDD" id="cd06530">
    <property type="entry name" value="S26_SPase_I"/>
    <property type="match status" value="1"/>
</dbReference>
<evidence type="ECO:0000256" key="4">
    <source>
        <dbReference type="ARBA" id="ARBA00019232"/>
    </source>
</evidence>
<comment type="subcellular location">
    <subcellularLocation>
        <location evidence="9">Membrane</location>
        <topology evidence="9">Single-pass type II membrane protein</topology>
    </subcellularLocation>
</comment>
<feature type="domain" description="Peptidase S26" evidence="10">
    <location>
        <begin position="70"/>
        <end position="282"/>
    </location>
</feature>
<evidence type="ECO:0000256" key="2">
    <source>
        <dbReference type="ARBA" id="ARBA00009370"/>
    </source>
</evidence>
<accession>A0A0C6PA30</accession>
<dbReference type="PRINTS" id="PR00727">
    <property type="entry name" value="LEADERPTASE"/>
</dbReference>
<dbReference type="InterPro" id="IPR019757">
    <property type="entry name" value="Pept_S26A_signal_pept_1_Lys-AS"/>
</dbReference>
<dbReference type="KEGG" id="bbh:BN112_4668"/>
<feature type="transmembrane region" description="Helical" evidence="8">
    <location>
        <begin position="6"/>
        <end position="27"/>
    </location>
</feature>
<evidence type="ECO:0000256" key="8">
    <source>
        <dbReference type="RuleBase" id="RU003993"/>
    </source>
</evidence>
<evidence type="ECO:0000256" key="5">
    <source>
        <dbReference type="ARBA" id="ARBA00022670"/>
    </source>
</evidence>
<keyword evidence="6 8" id="KW-0378">Hydrolase</keyword>
<evidence type="ECO:0000256" key="9">
    <source>
        <dbReference type="RuleBase" id="RU362042"/>
    </source>
</evidence>
<evidence type="ECO:0000259" key="10">
    <source>
        <dbReference type="Pfam" id="PF10502"/>
    </source>
</evidence>
<keyword evidence="8" id="KW-0812">Transmembrane</keyword>
<dbReference type="HOGENOM" id="CLU_028723_1_1_4"/>
<dbReference type="EC" id="3.4.21.89" evidence="3 8"/>
<dbReference type="SUPFAM" id="SSF51306">
    <property type="entry name" value="LexA/Signal peptidase"/>
    <property type="match status" value="1"/>
</dbReference>
<dbReference type="Gene3D" id="2.10.109.10">
    <property type="entry name" value="Umud Fragment, subunit A"/>
    <property type="match status" value="1"/>
</dbReference>
<dbReference type="PROSITE" id="PS00760">
    <property type="entry name" value="SPASE_I_2"/>
    <property type="match status" value="1"/>
</dbReference>
<evidence type="ECO:0000256" key="7">
    <source>
        <dbReference type="PIRSR" id="PIRSR600223-1"/>
    </source>
</evidence>
<proteinExistence type="inferred from homology"/>
<dbReference type="Proteomes" id="UP000007564">
    <property type="component" value="Chromosome"/>
</dbReference>
<dbReference type="GO" id="GO:0006465">
    <property type="term" value="P:signal peptide processing"/>
    <property type="evidence" value="ECO:0007669"/>
    <property type="project" value="InterPro"/>
</dbReference>
<feature type="active site" evidence="7">
    <location>
        <position position="156"/>
    </location>
</feature>
<comment type="catalytic activity">
    <reaction evidence="1 8">
        <text>Cleavage of hydrophobic, N-terminal signal or leader sequences from secreted and periplasmic proteins.</text>
        <dbReference type="EC" id="3.4.21.89"/>
    </reaction>
</comment>
<reference evidence="11 12" key="1">
    <citation type="journal article" date="2012" name="BMC Genomics">
        <title>Comparative genomics of the classical Bordetella subspecies: the evolution and exchange of virulence-associated diversity amongst closely related pathogens.</title>
        <authorList>
            <person name="Park J."/>
            <person name="Zhang Y."/>
            <person name="Buboltz A.M."/>
            <person name="Zhang X."/>
            <person name="Schuster S.C."/>
            <person name="Ahuja U."/>
            <person name="Liu M."/>
            <person name="Miller J.F."/>
            <person name="Sebaihia M."/>
            <person name="Bentley S.D."/>
            <person name="Parkhill J."/>
            <person name="Harvill E.T."/>
        </authorList>
    </citation>
    <scope>NUCLEOTIDE SEQUENCE [LARGE SCALE GENOMIC DNA]</scope>
    <source>
        <strain evidence="11 12">253</strain>
    </source>
</reference>
<dbReference type="Pfam" id="PF10502">
    <property type="entry name" value="Peptidase_S26"/>
    <property type="match status" value="1"/>
</dbReference>
<dbReference type="InterPro" id="IPR000223">
    <property type="entry name" value="Pept_S26A_signal_pept_1"/>
</dbReference>
<dbReference type="AlphaFoldDB" id="A0A0C6PA30"/>
<keyword evidence="8" id="KW-1133">Transmembrane helix</keyword>
<dbReference type="EMBL" id="HE965806">
    <property type="protein sequence ID" value="CCJ56582.1"/>
    <property type="molecule type" value="Genomic_DNA"/>
</dbReference>
<evidence type="ECO:0000256" key="6">
    <source>
        <dbReference type="ARBA" id="ARBA00022801"/>
    </source>
</evidence>
<name>A0A0C6PA30_BORBO</name>
<dbReference type="GO" id="GO:0016020">
    <property type="term" value="C:membrane"/>
    <property type="evidence" value="ECO:0007669"/>
    <property type="project" value="UniProtKB-SubCell"/>
</dbReference>
<keyword evidence="8" id="KW-0472">Membrane</keyword>
<evidence type="ECO:0000256" key="3">
    <source>
        <dbReference type="ARBA" id="ARBA00013208"/>
    </source>
</evidence>
<dbReference type="PROSITE" id="PS00501">
    <property type="entry name" value="SPASE_I_1"/>
    <property type="match status" value="1"/>
</dbReference>
<dbReference type="PANTHER" id="PTHR43390:SF1">
    <property type="entry name" value="CHLOROPLAST PROCESSING PEPTIDASE"/>
    <property type="match status" value="1"/>
</dbReference>
<dbReference type="GO" id="GO:0004252">
    <property type="term" value="F:serine-type endopeptidase activity"/>
    <property type="evidence" value="ECO:0007669"/>
    <property type="project" value="InterPro"/>
</dbReference>
<feature type="transmembrane region" description="Helical" evidence="8">
    <location>
        <begin position="67"/>
        <end position="87"/>
    </location>
</feature>
<dbReference type="RefSeq" id="WP_015065098.1">
    <property type="nucleotide sequence ID" value="NC_019382.1"/>
</dbReference>
<evidence type="ECO:0000313" key="11">
    <source>
        <dbReference type="EMBL" id="CCJ56582.1"/>
    </source>
</evidence>
<dbReference type="OrthoDB" id="9815782at2"/>
<dbReference type="NCBIfam" id="TIGR02227">
    <property type="entry name" value="sigpep_I_bact"/>
    <property type="match status" value="1"/>
</dbReference>
<organism evidence="11 12">
    <name type="scientific">Bordetella bronchiseptica 253</name>
    <dbReference type="NCBI Taxonomy" id="568707"/>
    <lineage>
        <taxon>Bacteria</taxon>
        <taxon>Pseudomonadati</taxon>
        <taxon>Pseudomonadota</taxon>
        <taxon>Betaproteobacteria</taxon>
        <taxon>Burkholderiales</taxon>
        <taxon>Alcaligenaceae</taxon>
        <taxon>Bordetella</taxon>
    </lineage>
</organism>
<comment type="similarity">
    <text evidence="2 9">Belongs to the peptidase S26 family.</text>
</comment>
<dbReference type="InterPro" id="IPR019533">
    <property type="entry name" value="Peptidase_S26"/>
</dbReference>